<name>A0A238L7K5_9RHOB</name>
<dbReference type="EMBL" id="FXYF01000021">
    <property type="protein sequence ID" value="SMX50286.1"/>
    <property type="molecule type" value="Genomic_DNA"/>
</dbReference>
<reference evidence="1 2" key="1">
    <citation type="submission" date="2017-05" db="EMBL/GenBank/DDBJ databases">
        <authorList>
            <person name="Song R."/>
            <person name="Chenine A.L."/>
            <person name="Ruprecht R.M."/>
        </authorList>
    </citation>
    <scope>NUCLEOTIDE SEQUENCE [LARGE SCALE GENOMIC DNA]</scope>
    <source>
        <strain evidence="1 2">CECT 8898</strain>
    </source>
</reference>
<keyword evidence="2" id="KW-1185">Reference proteome</keyword>
<protein>
    <recommendedName>
        <fullName evidence="3">DUF1127 domain-containing protein</fullName>
    </recommendedName>
</protein>
<dbReference type="RefSeq" id="WP_094023417.1">
    <property type="nucleotide sequence ID" value="NZ_FXYF01000021.1"/>
</dbReference>
<dbReference type="AlphaFoldDB" id="A0A238L7K5"/>
<evidence type="ECO:0008006" key="3">
    <source>
        <dbReference type="Google" id="ProtNLM"/>
    </source>
</evidence>
<evidence type="ECO:0000313" key="2">
    <source>
        <dbReference type="Proteomes" id="UP000207598"/>
    </source>
</evidence>
<gene>
    <name evidence="1" type="ORF">MAA8898_04694</name>
</gene>
<dbReference type="Proteomes" id="UP000207598">
    <property type="component" value="Unassembled WGS sequence"/>
</dbReference>
<sequence length="68" mass="7824">MSSFDTSFVSSRSTLRQRIARMCEISFDRRYRQRAARAAQLRALSDADLAILGLAREDILFEVFSGRH</sequence>
<proteinExistence type="predicted"/>
<evidence type="ECO:0000313" key="1">
    <source>
        <dbReference type="EMBL" id="SMX50286.1"/>
    </source>
</evidence>
<organism evidence="1 2">
    <name type="scientific">Maliponia aquimaris</name>
    <dbReference type="NCBI Taxonomy" id="1673631"/>
    <lineage>
        <taxon>Bacteria</taxon>
        <taxon>Pseudomonadati</taxon>
        <taxon>Pseudomonadota</taxon>
        <taxon>Alphaproteobacteria</taxon>
        <taxon>Rhodobacterales</taxon>
        <taxon>Paracoccaceae</taxon>
        <taxon>Maliponia</taxon>
    </lineage>
</organism>
<accession>A0A238L7K5</accession>